<dbReference type="OrthoDB" id="5945995at2"/>
<name>A0A074J9Q7_9RHOB</name>
<comment type="caution">
    <text evidence="4">The sequence shown here is derived from an EMBL/GenBank/DDBJ whole genome shotgun (WGS) entry which is preliminary data.</text>
</comment>
<feature type="domain" description="Transglycosylase SLT" evidence="3">
    <location>
        <begin position="102"/>
        <end position="167"/>
    </location>
</feature>
<feature type="signal peptide" evidence="2">
    <location>
        <begin position="1"/>
        <end position="21"/>
    </location>
</feature>
<dbReference type="STRING" id="1353528.DT23_08585"/>
<dbReference type="RefSeq" id="WP_051697403.1">
    <property type="nucleotide sequence ID" value="NZ_AUNB01000084.1"/>
</dbReference>
<sequence>MLGTIRLLFLSVSLFMGNAHLLRASTQEAAAICESVAEQVSRESGVPVSVLKAISLNETGRKRDGAFRPWPWTVNMEGAGHWFDSRDQALTYVFKEFKRGARSFDVGCFQINYKWHGENFSSIEEMFDPLANGRYAARFLSDLYTELGDWKKAAGAFHSRTKKYADKYSARFSSIRKKYLHEDGASSNRPERLAAGHVPKLYLDKNSGIPEIPDIVLAQQETRRKETRENTYPLLIRKENATPALGRAAGASLFATALSKREGM</sequence>
<dbReference type="eggNOG" id="COG0741">
    <property type="taxonomic scope" value="Bacteria"/>
</dbReference>
<gene>
    <name evidence="4" type="ORF">DT23_08585</name>
</gene>
<dbReference type="Gene3D" id="1.10.530.10">
    <property type="match status" value="1"/>
</dbReference>
<evidence type="ECO:0000313" key="5">
    <source>
        <dbReference type="Proteomes" id="UP000027471"/>
    </source>
</evidence>
<dbReference type="InterPro" id="IPR008258">
    <property type="entry name" value="Transglycosylase_SLT_dom_1"/>
</dbReference>
<proteinExistence type="inferred from homology"/>
<dbReference type="AlphaFoldDB" id="A0A074J9Q7"/>
<dbReference type="SUPFAM" id="SSF53955">
    <property type="entry name" value="Lysozyme-like"/>
    <property type="match status" value="1"/>
</dbReference>
<dbReference type="Proteomes" id="UP000027471">
    <property type="component" value="Unassembled WGS sequence"/>
</dbReference>
<evidence type="ECO:0000259" key="3">
    <source>
        <dbReference type="Pfam" id="PF01464"/>
    </source>
</evidence>
<comment type="similarity">
    <text evidence="1">Belongs to the virb1 family.</text>
</comment>
<keyword evidence="5" id="KW-1185">Reference proteome</keyword>
<protein>
    <recommendedName>
        <fullName evidence="3">Transglycosylase SLT domain-containing protein</fullName>
    </recommendedName>
</protein>
<keyword evidence="2" id="KW-0732">Signal</keyword>
<dbReference type="InterPro" id="IPR023346">
    <property type="entry name" value="Lysozyme-like_dom_sf"/>
</dbReference>
<organism evidence="4 5">
    <name type="scientific">Thioclava indica</name>
    <dbReference type="NCBI Taxonomy" id="1353528"/>
    <lineage>
        <taxon>Bacteria</taxon>
        <taxon>Pseudomonadati</taxon>
        <taxon>Pseudomonadota</taxon>
        <taxon>Alphaproteobacteria</taxon>
        <taxon>Rhodobacterales</taxon>
        <taxon>Paracoccaceae</taxon>
        <taxon>Thioclava</taxon>
    </lineage>
</organism>
<evidence type="ECO:0000256" key="1">
    <source>
        <dbReference type="ARBA" id="ARBA00009387"/>
    </source>
</evidence>
<dbReference type="EMBL" id="AUNB01000084">
    <property type="protein sequence ID" value="KEO52333.1"/>
    <property type="molecule type" value="Genomic_DNA"/>
</dbReference>
<accession>A0A074J9Q7</accession>
<reference evidence="4 5" key="1">
    <citation type="journal article" date="2015" name="Antonie Van Leeuwenhoek">
        <title>Thioclava indica sp. nov., isolated from surface seawater of the Indian Ocean.</title>
        <authorList>
            <person name="Liu Y."/>
            <person name="Lai Q."/>
            <person name="Du J."/>
            <person name="Xu H."/>
            <person name="Jiang L."/>
            <person name="Shao Z."/>
        </authorList>
    </citation>
    <scope>NUCLEOTIDE SEQUENCE [LARGE SCALE GENOMIC DNA]</scope>
    <source>
        <strain evidence="4 5">DT23-4</strain>
    </source>
</reference>
<evidence type="ECO:0000313" key="4">
    <source>
        <dbReference type="EMBL" id="KEO52333.1"/>
    </source>
</evidence>
<feature type="chain" id="PRO_5001696534" description="Transglycosylase SLT domain-containing protein" evidence="2">
    <location>
        <begin position="22"/>
        <end position="264"/>
    </location>
</feature>
<dbReference type="Pfam" id="PF01464">
    <property type="entry name" value="SLT"/>
    <property type="match status" value="1"/>
</dbReference>
<evidence type="ECO:0000256" key="2">
    <source>
        <dbReference type="SAM" id="SignalP"/>
    </source>
</evidence>